<evidence type="ECO:0000259" key="15">
    <source>
        <dbReference type="Pfam" id="PF22082"/>
    </source>
</evidence>
<feature type="binding site" evidence="12">
    <location>
        <position position="296"/>
    </location>
    <ligand>
        <name>Zn(2+)</name>
        <dbReference type="ChEBI" id="CHEBI:29105"/>
        <label>2</label>
    </ligand>
</feature>
<dbReference type="InterPro" id="IPR014729">
    <property type="entry name" value="Rossmann-like_a/b/a_fold"/>
</dbReference>
<keyword evidence="10" id="KW-0408">Iron</keyword>
<dbReference type="PANTHER" id="PTHR11807">
    <property type="entry name" value="ATPASES OF THE PP SUPERFAMILY-RELATED"/>
    <property type="match status" value="1"/>
</dbReference>
<dbReference type="GO" id="GO:0005524">
    <property type="term" value="F:ATP binding"/>
    <property type="evidence" value="ECO:0007669"/>
    <property type="project" value="UniProtKB-KW"/>
</dbReference>
<dbReference type="KEGG" id="flt:Sv326_0103"/>
<keyword evidence="7 12" id="KW-0862">Zinc</keyword>
<dbReference type="Pfam" id="PF01171">
    <property type="entry name" value="ATP_bind_3"/>
    <property type="match status" value="1"/>
</dbReference>
<dbReference type="InterPro" id="IPR035107">
    <property type="entry name" value="tRNA_thiolation_TtcA_Ctu1"/>
</dbReference>
<reference evidence="17" key="1">
    <citation type="submission" date="2020-07" db="EMBL/GenBank/DDBJ databases">
        <title>Metabolic diversity and evolutionary history of the archaeal phylum ###Micrarchaeota### uncovered from a freshwater lake metagenome.</title>
        <authorList>
            <person name="Kadnikov V.V."/>
            <person name="Savvichev A.S."/>
            <person name="Mardanov A.V."/>
            <person name="Beletsky A.V."/>
            <person name="Chupakov A.V."/>
            <person name="Kokryatskaya N.M."/>
            <person name="Pimenov N.V."/>
            <person name="Ravin N.V."/>
        </authorList>
    </citation>
    <scope>NUCLEOTIDE SEQUENCE [LARGE SCALE GENOMIC DNA]</scope>
</reference>
<dbReference type="GO" id="GO:0000049">
    <property type="term" value="F:tRNA binding"/>
    <property type="evidence" value="ECO:0007669"/>
    <property type="project" value="InterPro"/>
</dbReference>
<dbReference type="PIRSF" id="PIRSF004976">
    <property type="entry name" value="ATPase_YdaO"/>
    <property type="match status" value="1"/>
</dbReference>
<feature type="binding site" evidence="13">
    <location>
        <position position="85"/>
    </location>
    <ligand>
        <name>ATP</name>
        <dbReference type="ChEBI" id="CHEBI:30616"/>
    </ligand>
</feature>
<proteinExistence type="predicted"/>
<evidence type="ECO:0000256" key="2">
    <source>
        <dbReference type="ARBA" id="ARBA00001966"/>
    </source>
</evidence>
<feature type="binding site" evidence="13">
    <location>
        <position position="163"/>
    </location>
    <ligand>
        <name>ATP</name>
        <dbReference type="ChEBI" id="CHEBI:30616"/>
    </ligand>
</feature>
<dbReference type="InterPro" id="IPR054306">
    <property type="entry name" value="TtuA-like_LIM_N"/>
</dbReference>
<evidence type="ECO:0000256" key="9">
    <source>
        <dbReference type="ARBA" id="ARBA00022842"/>
    </source>
</evidence>
<dbReference type="FunFam" id="3.40.50.620:FF:000174">
    <property type="entry name" value="ATPase, PP-loop superfamily"/>
    <property type="match status" value="1"/>
</dbReference>
<keyword evidence="6 13" id="KW-0547">Nucleotide-binding</keyword>
<dbReference type="AlphaFoldDB" id="A0A7D6BLF9"/>
<dbReference type="GO" id="GO:0046872">
    <property type="term" value="F:metal ion binding"/>
    <property type="evidence" value="ECO:0007669"/>
    <property type="project" value="UniProtKB-KW"/>
</dbReference>
<keyword evidence="9" id="KW-0460">Magnesium</keyword>
<feature type="binding site" evidence="12">
    <location>
        <position position="284"/>
    </location>
    <ligand>
        <name>Zn(2+)</name>
        <dbReference type="ChEBI" id="CHEBI:29105"/>
        <label>2</label>
    </ligand>
</feature>
<dbReference type="NCBIfam" id="TIGR00269">
    <property type="entry name" value="TIGR00269 family protein"/>
    <property type="match status" value="1"/>
</dbReference>
<dbReference type="GO" id="GO:0002143">
    <property type="term" value="P:tRNA wobble position uridine thiolation"/>
    <property type="evidence" value="ECO:0007669"/>
    <property type="project" value="TreeGrafter"/>
</dbReference>
<evidence type="ECO:0000256" key="6">
    <source>
        <dbReference type="ARBA" id="ARBA00022741"/>
    </source>
</evidence>
<dbReference type="InterPro" id="IPR000541">
    <property type="entry name" value="Ncs6/Tuc1/Ctu1"/>
</dbReference>
<feature type="binding site" evidence="12">
    <location>
        <position position="24"/>
    </location>
    <ligand>
        <name>Zn(2+)</name>
        <dbReference type="ChEBI" id="CHEBI:29105"/>
        <label>1</label>
    </ligand>
</feature>
<accession>A0A7D6BLF9</accession>
<dbReference type="Gene3D" id="3.40.50.620">
    <property type="entry name" value="HUPs"/>
    <property type="match status" value="1"/>
</dbReference>
<dbReference type="Proteomes" id="UP000510821">
    <property type="component" value="Chromosome"/>
</dbReference>
<feature type="domain" description="2-thiouridine synthetase TtuA-like N-terminal LIM" evidence="15">
    <location>
        <begin position="4"/>
        <end position="29"/>
    </location>
</feature>
<keyword evidence="5 12" id="KW-0479">Metal-binding</keyword>
<keyword evidence="4" id="KW-0808">Transferase</keyword>
<protein>
    <submittedName>
        <fullName evidence="16">Uncharacterized protein</fullName>
    </submittedName>
</protein>
<feature type="binding site" evidence="13">
    <location>
        <begin position="55"/>
        <end position="57"/>
    </location>
    <ligand>
        <name>ATP</name>
        <dbReference type="ChEBI" id="CHEBI:30616"/>
    </ligand>
</feature>
<dbReference type="PROSITE" id="PS01263">
    <property type="entry name" value="UPF0021"/>
    <property type="match status" value="1"/>
</dbReference>
<dbReference type="PANTHER" id="PTHR11807:SF12">
    <property type="entry name" value="CYTOPLASMIC TRNA 2-THIOLATION PROTEIN 1"/>
    <property type="match status" value="1"/>
</dbReference>
<evidence type="ECO:0000259" key="14">
    <source>
        <dbReference type="Pfam" id="PF01171"/>
    </source>
</evidence>
<sequence length="309" mass="35708">MAVRCSKCNGTAVIYLPYGNENFCKKHFVDSFERRVRRTVREFRMIRKGDRIGAAVSGGKDSVTMLHLLRGICDSMRVPLVALSVDEGIEGYRARTLQVAKENCRKLGVEHKILSFKKEIGITVDEIAEREERMRTCSYCGVFRRWILNKAAREMGLNKLAVGHNLDDAAQTILMNFLRNEPFRLARFGPSGGIIKHEFFVDRIKPLMRIPERESAVYSIIKGMDIRFGRCPYAHEAFRNKVRCFLNDLEEEFPGTKFRVFNSFMSVRDVLGEKFNTNETPMKCKQCGELSSQEVCMRCRMLEELKFEK</sequence>
<organism evidence="16 17">
    <name type="scientific">Fermentimicrarchaeum limneticum</name>
    <dbReference type="NCBI Taxonomy" id="2795018"/>
    <lineage>
        <taxon>Archaea</taxon>
        <taxon>Candidatus Micrarchaeota</taxon>
        <taxon>Candidatus Fermentimicrarchaeales</taxon>
        <taxon>Candidatus Fermentimicrarchaeaceae</taxon>
        <taxon>Candidatus Fermentimicrarchaeum</taxon>
    </lineage>
</organism>
<name>A0A7D6BLF9_FERL1</name>
<comment type="cofactor">
    <cofactor evidence="2">
        <name>[4Fe-4S] cluster</name>
        <dbReference type="ChEBI" id="CHEBI:49883"/>
    </cofactor>
</comment>
<dbReference type="SUPFAM" id="SSF52402">
    <property type="entry name" value="Adenine nucleotide alpha hydrolases-like"/>
    <property type="match status" value="1"/>
</dbReference>
<keyword evidence="8 13" id="KW-0067">ATP-binding</keyword>
<evidence type="ECO:0000256" key="10">
    <source>
        <dbReference type="ARBA" id="ARBA00023004"/>
    </source>
</evidence>
<evidence type="ECO:0000256" key="13">
    <source>
        <dbReference type="PIRSR" id="PIRSR004976-51"/>
    </source>
</evidence>
<evidence type="ECO:0000256" key="7">
    <source>
        <dbReference type="ARBA" id="ARBA00022833"/>
    </source>
</evidence>
<evidence type="ECO:0000313" key="17">
    <source>
        <dbReference type="Proteomes" id="UP000510821"/>
    </source>
</evidence>
<dbReference type="GO" id="GO:0002144">
    <property type="term" value="C:cytosolic tRNA wobble base thiouridylase complex"/>
    <property type="evidence" value="ECO:0007669"/>
    <property type="project" value="TreeGrafter"/>
</dbReference>
<evidence type="ECO:0000256" key="8">
    <source>
        <dbReference type="ARBA" id="ARBA00022840"/>
    </source>
</evidence>
<keyword evidence="3" id="KW-0004">4Fe-4S</keyword>
<keyword evidence="11" id="KW-0411">Iron-sulfur</keyword>
<dbReference type="EMBL" id="CP058998">
    <property type="protein sequence ID" value="QLJ52278.1"/>
    <property type="molecule type" value="Genomic_DNA"/>
</dbReference>
<evidence type="ECO:0000256" key="1">
    <source>
        <dbReference type="ARBA" id="ARBA00001946"/>
    </source>
</evidence>
<feature type="binding site" evidence="12">
    <location>
        <position position="5"/>
    </location>
    <ligand>
        <name>Zn(2+)</name>
        <dbReference type="ChEBI" id="CHEBI:29105"/>
        <label>1</label>
    </ligand>
</feature>
<comment type="cofactor">
    <cofactor evidence="1">
        <name>Mg(2+)</name>
        <dbReference type="ChEBI" id="CHEBI:18420"/>
    </cofactor>
</comment>
<evidence type="ECO:0000313" key="16">
    <source>
        <dbReference type="EMBL" id="QLJ52278.1"/>
    </source>
</evidence>
<feature type="binding site" evidence="13">
    <location>
        <position position="61"/>
    </location>
    <ligand>
        <name>ATP</name>
        <dbReference type="ChEBI" id="CHEBI:30616"/>
    </ligand>
</feature>
<dbReference type="InterPro" id="IPR020554">
    <property type="entry name" value="UPF0021_CS"/>
</dbReference>
<feature type="binding site" evidence="12">
    <location>
        <position position="287"/>
    </location>
    <ligand>
        <name>Zn(2+)</name>
        <dbReference type="ChEBI" id="CHEBI:29105"/>
        <label>2</label>
    </ligand>
</feature>
<feature type="binding site" evidence="12">
    <location>
        <position position="8"/>
    </location>
    <ligand>
        <name>Zn(2+)</name>
        <dbReference type="ChEBI" id="CHEBI:29105"/>
        <label>1</label>
    </ligand>
</feature>
<dbReference type="Pfam" id="PF22082">
    <property type="entry name" value="TtuA_LIM_N"/>
    <property type="match status" value="1"/>
</dbReference>
<feature type="binding site" evidence="13">
    <location>
        <position position="168"/>
    </location>
    <ligand>
        <name>ATP</name>
        <dbReference type="ChEBI" id="CHEBI:30616"/>
    </ligand>
</feature>
<dbReference type="GO" id="GO:0016740">
    <property type="term" value="F:transferase activity"/>
    <property type="evidence" value="ECO:0007669"/>
    <property type="project" value="UniProtKB-KW"/>
</dbReference>
<evidence type="ECO:0000256" key="11">
    <source>
        <dbReference type="ARBA" id="ARBA00023014"/>
    </source>
</evidence>
<feature type="binding site" evidence="12">
    <location>
        <position position="299"/>
    </location>
    <ligand>
        <name>Zn(2+)</name>
        <dbReference type="ChEBI" id="CHEBI:29105"/>
        <label>2</label>
    </ligand>
</feature>
<feature type="domain" description="tRNA(Ile)-lysidine/2-thiocytidine synthase N-terminal" evidence="14">
    <location>
        <begin position="53"/>
        <end position="183"/>
    </location>
</feature>
<evidence type="ECO:0000256" key="5">
    <source>
        <dbReference type="ARBA" id="ARBA00022723"/>
    </source>
</evidence>
<dbReference type="InterPro" id="IPR011063">
    <property type="entry name" value="TilS/TtcA_N"/>
</dbReference>
<feature type="binding site" evidence="12">
    <location>
        <position position="27"/>
    </location>
    <ligand>
        <name>Zn(2+)</name>
        <dbReference type="ChEBI" id="CHEBI:29105"/>
        <label>1</label>
    </ligand>
</feature>
<evidence type="ECO:0000256" key="3">
    <source>
        <dbReference type="ARBA" id="ARBA00022485"/>
    </source>
</evidence>
<evidence type="ECO:0000256" key="4">
    <source>
        <dbReference type="ARBA" id="ARBA00022679"/>
    </source>
</evidence>
<gene>
    <name evidence="16" type="ORF">Sv326_0103</name>
</gene>
<dbReference type="GO" id="GO:0051539">
    <property type="term" value="F:4 iron, 4 sulfur cluster binding"/>
    <property type="evidence" value="ECO:0007669"/>
    <property type="project" value="UniProtKB-KW"/>
</dbReference>
<evidence type="ECO:0000256" key="12">
    <source>
        <dbReference type="PIRSR" id="PIRSR004976-50"/>
    </source>
</evidence>